<dbReference type="EC" id="2.3.1.-" evidence="2"/>
<evidence type="ECO:0000259" key="1">
    <source>
        <dbReference type="PROSITE" id="PS51186"/>
    </source>
</evidence>
<gene>
    <name evidence="2" type="ORF">LB452_10880</name>
</gene>
<dbReference type="Proteomes" id="UP001199314">
    <property type="component" value="Unassembled WGS sequence"/>
</dbReference>
<comment type="caution">
    <text evidence="2">The sequence shown here is derived from an EMBL/GenBank/DDBJ whole genome shotgun (WGS) entry which is preliminary data.</text>
</comment>
<feature type="domain" description="N-acetyltransferase" evidence="1">
    <location>
        <begin position="2"/>
        <end position="149"/>
    </location>
</feature>
<dbReference type="EMBL" id="JAIQZE010000012">
    <property type="protein sequence ID" value="MBZ9779425.1"/>
    <property type="molecule type" value="Genomic_DNA"/>
</dbReference>
<keyword evidence="3" id="KW-1185">Reference proteome</keyword>
<keyword evidence="2" id="KW-0808">Transferase</keyword>
<sequence length="330" mass="39059">MIEIVNYSPKYEKQHFEFATKLFGKRRKRRNPDYIYWKFRGEFQKEMTSLKLAIEHNKVIGQVGLIPCSLKIDNSSIDAQWICDIMVDPDFRGKGVANQLYEAAHRQKPITLGSDPSPAATKSMLRAGYKKLESSSKQFIPVYLGVPLQMKGMPYKLLKSVKNPFLSVYGQKKYQNEFKELDIVKENHHELFRMKSDNDLRIYVNDRFKEWRFQRFKDYYPGVRLYNLSNTRTFFSGYYHGSIYFITDLELEEASHFYSIINFILNLIPKKIDRIRFQNNINSSKLGSKLTTIEYSTKTSIIYYTEDKALADLINDRYFYYTFQDSDENI</sequence>
<evidence type="ECO:0000313" key="3">
    <source>
        <dbReference type="Proteomes" id="UP001199314"/>
    </source>
</evidence>
<dbReference type="Gene3D" id="3.40.630.30">
    <property type="match status" value="1"/>
</dbReference>
<evidence type="ECO:0000313" key="2">
    <source>
        <dbReference type="EMBL" id="MBZ9779425.1"/>
    </source>
</evidence>
<dbReference type="GO" id="GO:0016746">
    <property type="term" value="F:acyltransferase activity"/>
    <property type="evidence" value="ECO:0007669"/>
    <property type="project" value="UniProtKB-KW"/>
</dbReference>
<organism evidence="2 3">
    <name type="scientific">Psychroflexus longus</name>
    <dbReference type="NCBI Taxonomy" id="2873596"/>
    <lineage>
        <taxon>Bacteria</taxon>
        <taxon>Pseudomonadati</taxon>
        <taxon>Bacteroidota</taxon>
        <taxon>Flavobacteriia</taxon>
        <taxon>Flavobacteriales</taxon>
        <taxon>Flavobacteriaceae</taxon>
        <taxon>Psychroflexus</taxon>
    </lineage>
</organism>
<dbReference type="InterPro" id="IPR016181">
    <property type="entry name" value="Acyl_CoA_acyltransferase"/>
</dbReference>
<accession>A0ABS7XKY8</accession>
<name>A0ABS7XKY8_9FLAO</name>
<dbReference type="Pfam" id="PF13527">
    <property type="entry name" value="Acetyltransf_9"/>
    <property type="match status" value="1"/>
</dbReference>
<protein>
    <submittedName>
        <fullName evidence="2">GNAT family N-acetyltransferase</fullName>
        <ecNumber evidence="2">2.3.1.-</ecNumber>
    </submittedName>
</protein>
<reference evidence="3" key="1">
    <citation type="submission" date="2023-07" db="EMBL/GenBank/DDBJ databases">
        <title>Novel species isolated from saline lakes on Tibetan Plateau.</title>
        <authorList>
            <person name="Lu H."/>
        </authorList>
    </citation>
    <scope>NUCLEOTIDE SEQUENCE [LARGE SCALE GENOMIC DNA]</scope>
    <source>
        <strain evidence="3">CAK8W</strain>
    </source>
</reference>
<dbReference type="PROSITE" id="PS51186">
    <property type="entry name" value="GNAT"/>
    <property type="match status" value="1"/>
</dbReference>
<dbReference type="InterPro" id="IPR000182">
    <property type="entry name" value="GNAT_dom"/>
</dbReference>
<keyword evidence="2" id="KW-0012">Acyltransferase</keyword>
<proteinExistence type="predicted"/>
<dbReference type="CDD" id="cd04301">
    <property type="entry name" value="NAT_SF"/>
    <property type="match status" value="1"/>
</dbReference>
<dbReference type="RefSeq" id="WP_224461762.1">
    <property type="nucleotide sequence ID" value="NZ_JAIQZE010000012.1"/>
</dbReference>
<dbReference type="SUPFAM" id="SSF55729">
    <property type="entry name" value="Acyl-CoA N-acyltransferases (Nat)"/>
    <property type="match status" value="1"/>
</dbReference>